<name>A0A0M0BMF3_9ARCH</name>
<reference evidence="1 2" key="1">
    <citation type="submission" date="2015-06" db="EMBL/GenBank/DDBJ databases">
        <title>New insights into the roles of widespread benthic archaea in carbon and nitrogen cycling.</title>
        <authorList>
            <person name="Lazar C.S."/>
            <person name="Baker B.J."/>
            <person name="Seitz K.W."/>
            <person name="Hyde A.S."/>
            <person name="Dick G.J."/>
            <person name="Hinrichs K.-U."/>
            <person name="Teske A.P."/>
        </authorList>
    </citation>
    <scope>NUCLEOTIDE SEQUENCE [LARGE SCALE GENOMIC DNA]</scope>
    <source>
        <strain evidence="1">DG-45</strain>
    </source>
</reference>
<accession>A0A0M0BMF3</accession>
<sequence>MTHTHHRRGSRESLQKDFVVLAMIDREAEAQHAYGGPLEARVEKLLRILERHGPVALLARASGRRLRYMRWWEPRMDSGIHRAASLGEIVHSEELPDEGLTHAVYTRGEAVEGVLRELREADLGISIVVSGVFDDVFDICRRAGTEPHTVNMSLGTWGRAQLMPRGAVLELCTMCGHAMISSRLAEAMIDRVRRGALAPEEAAVELGKQCTCNIFNVERATEIIRNAAAGGA</sequence>
<evidence type="ECO:0000313" key="2">
    <source>
        <dbReference type="Proteomes" id="UP000037210"/>
    </source>
</evidence>
<protein>
    <submittedName>
        <fullName evidence="1">Uncharacterized protein</fullName>
    </submittedName>
</protein>
<dbReference type="AlphaFoldDB" id="A0A0M0BMF3"/>
<comment type="caution">
    <text evidence="1">The sequence shown here is derived from an EMBL/GenBank/DDBJ whole genome shotgun (WGS) entry which is preliminary data.</text>
</comment>
<proteinExistence type="predicted"/>
<evidence type="ECO:0000313" key="1">
    <source>
        <dbReference type="EMBL" id="KON29767.1"/>
    </source>
</evidence>
<dbReference type="Proteomes" id="UP000037210">
    <property type="component" value="Unassembled WGS sequence"/>
</dbReference>
<dbReference type="EMBL" id="LFWZ01000052">
    <property type="protein sequence ID" value="KON29767.1"/>
    <property type="molecule type" value="Genomic_DNA"/>
</dbReference>
<dbReference type="PATRIC" id="fig|1685127.3.peg.1543"/>
<organism evidence="1 2">
    <name type="scientific">miscellaneous Crenarchaeota group-15 archaeon DG-45</name>
    <dbReference type="NCBI Taxonomy" id="1685127"/>
    <lineage>
        <taxon>Archaea</taxon>
        <taxon>Candidatus Bathyarchaeota</taxon>
        <taxon>MCG-15</taxon>
    </lineage>
</organism>
<gene>
    <name evidence="1" type="ORF">AC482_05715</name>
</gene>